<keyword evidence="6 7" id="KW-0472">Membrane</keyword>
<evidence type="ECO:0000313" key="8">
    <source>
        <dbReference type="EMBL" id="KAH7541972.1"/>
    </source>
</evidence>
<keyword evidence="4 7" id="KW-0812">Transmembrane</keyword>
<evidence type="ECO:0000256" key="4">
    <source>
        <dbReference type="ARBA" id="ARBA00022692"/>
    </source>
</evidence>
<comment type="function">
    <text evidence="1 7">May be involved in both secretory and endocytic intracellular trafficking in the endosomal/prevacuolar compartments.</text>
</comment>
<evidence type="ECO:0000313" key="9">
    <source>
        <dbReference type="Proteomes" id="UP000813462"/>
    </source>
</evidence>
<evidence type="ECO:0000256" key="3">
    <source>
        <dbReference type="ARBA" id="ARBA00006483"/>
    </source>
</evidence>
<dbReference type="GO" id="GO:0005794">
    <property type="term" value="C:Golgi apparatus"/>
    <property type="evidence" value="ECO:0007669"/>
    <property type="project" value="TreeGrafter"/>
</dbReference>
<dbReference type="Proteomes" id="UP000813462">
    <property type="component" value="Unassembled WGS sequence"/>
</dbReference>
<name>A0A978VT27_ZIZJJ</name>
<organism evidence="8 9">
    <name type="scientific">Ziziphus jujuba var. spinosa</name>
    <dbReference type="NCBI Taxonomy" id="714518"/>
    <lineage>
        <taxon>Eukaryota</taxon>
        <taxon>Viridiplantae</taxon>
        <taxon>Streptophyta</taxon>
        <taxon>Embryophyta</taxon>
        <taxon>Tracheophyta</taxon>
        <taxon>Spermatophyta</taxon>
        <taxon>Magnoliopsida</taxon>
        <taxon>eudicotyledons</taxon>
        <taxon>Gunneridae</taxon>
        <taxon>Pentapetalae</taxon>
        <taxon>rosids</taxon>
        <taxon>fabids</taxon>
        <taxon>Rosales</taxon>
        <taxon>Rhamnaceae</taxon>
        <taxon>Paliureae</taxon>
        <taxon>Ziziphus</taxon>
    </lineage>
</organism>
<comment type="subcellular location">
    <subcellularLocation>
        <location evidence="2">Endomembrane system</location>
        <topology evidence="2">Multi-pass membrane protein</topology>
    </subcellularLocation>
    <subcellularLocation>
        <location evidence="7">Membrane</location>
        <topology evidence="7">Multi-pass membrane protein</topology>
    </subcellularLocation>
</comment>
<feature type="transmembrane region" description="Helical" evidence="7">
    <location>
        <begin position="20"/>
        <end position="40"/>
    </location>
</feature>
<dbReference type="InterPro" id="IPR004895">
    <property type="entry name" value="Prenylated_rab_accept_PRA1"/>
</dbReference>
<proteinExistence type="inferred from homology"/>
<dbReference type="AlphaFoldDB" id="A0A978VT27"/>
<comment type="similarity">
    <text evidence="3 7">Belongs to the PRA1 family.</text>
</comment>
<dbReference type="EMBL" id="JAEACU010000002">
    <property type="protein sequence ID" value="KAH7541972.1"/>
    <property type="molecule type" value="Genomic_DNA"/>
</dbReference>
<dbReference type="PANTHER" id="PTHR19317:SF84">
    <property type="entry name" value="PRA1 FAMILY PROTEIN"/>
    <property type="match status" value="1"/>
</dbReference>
<dbReference type="Pfam" id="PF03208">
    <property type="entry name" value="PRA1"/>
    <property type="match status" value="1"/>
</dbReference>
<protein>
    <recommendedName>
        <fullName evidence="7">PRA1 family protein</fullName>
    </recommendedName>
</protein>
<evidence type="ECO:0000256" key="6">
    <source>
        <dbReference type="ARBA" id="ARBA00023136"/>
    </source>
</evidence>
<evidence type="ECO:0000256" key="5">
    <source>
        <dbReference type="ARBA" id="ARBA00022989"/>
    </source>
</evidence>
<dbReference type="GO" id="GO:0005783">
    <property type="term" value="C:endoplasmic reticulum"/>
    <property type="evidence" value="ECO:0007669"/>
    <property type="project" value="TreeGrafter"/>
</dbReference>
<evidence type="ECO:0000256" key="2">
    <source>
        <dbReference type="ARBA" id="ARBA00004127"/>
    </source>
</evidence>
<feature type="transmembrane region" description="Helical" evidence="7">
    <location>
        <begin position="101"/>
        <end position="119"/>
    </location>
</feature>
<accession>A0A978VT27</accession>
<gene>
    <name evidence="8" type="ORF">FEM48_Zijuj02G0024000</name>
</gene>
<dbReference type="GO" id="GO:0016020">
    <property type="term" value="C:membrane"/>
    <property type="evidence" value="ECO:0007669"/>
    <property type="project" value="UniProtKB-SubCell"/>
</dbReference>
<feature type="transmembrane region" description="Helical" evidence="7">
    <location>
        <begin position="75"/>
        <end position="95"/>
    </location>
</feature>
<keyword evidence="7" id="KW-0813">Transport</keyword>
<dbReference type="GO" id="GO:0016192">
    <property type="term" value="P:vesicle-mediated transport"/>
    <property type="evidence" value="ECO:0007669"/>
    <property type="project" value="TreeGrafter"/>
</dbReference>
<sequence>MALSIPNSLVEATRRVEYNFRNFTTHYAILIFYIFFLSIFGNSSCMVILINVVFVCFLVYLNYQHPMVLFNCRDDIIDILAFLGAFTIWAMIFVFDICLNLWVSFWIASALAGLHALLWETEAPTTPAASDAAV</sequence>
<evidence type="ECO:0000256" key="1">
    <source>
        <dbReference type="ARBA" id="ARBA00002501"/>
    </source>
</evidence>
<keyword evidence="5 7" id="KW-1133">Transmembrane helix</keyword>
<dbReference type="PANTHER" id="PTHR19317">
    <property type="entry name" value="PRENYLATED RAB ACCEPTOR 1-RELATED"/>
    <property type="match status" value="1"/>
</dbReference>
<reference evidence="8" key="1">
    <citation type="journal article" date="2021" name="Front. Plant Sci.">
        <title>Chromosome-Scale Genome Assembly for Chinese Sour Jujube and Insights Into Its Genome Evolution and Domestication Signature.</title>
        <authorList>
            <person name="Shen L.-Y."/>
            <person name="Luo H."/>
            <person name="Wang X.-L."/>
            <person name="Wang X.-M."/>
            <person name="Qiu X.-J."/>
            <person name="Liu H."/>
            <person name="Zhou S.-S."/>
            <person name="Jia K.-H."/>
            <person name="Nie S."/>
            <person name="Bao Y.-T."/>
            <person name="Zhang R.-G."/>
            <person name="Yun Q.-Z."/>
            <person name="Chai Y.-H."/>
            <person name="Lu J.-Y."/>
            <person name="Li Y."/>
            <person name="Zhao S.-W."/>
            <person name="Mao J.-F."/>
            <person name="Jia S.-G."/>
            <person name="Mao Y.-M."/>
        </authorList>
    </citation>
    <scope>NUCLEOTIDE SEQUENCE</scope>
    <source>
        <strain evidence="8">AT0</strain>
        <tissue evidence="8">Leaf</tissue>
    </source>
</reference>
<comment type="caution">
    <text evidence="8">The sequence shown here is derived from an EMBL/GenBank/DDBJ whole genome shotgun (WGS) entry which is preliminary data.</text>
</comment>
<evidence type="ECO:0000256" key="7">
    <source>
        <dbReference type="RuleBase" id="RU363107"/>
    </source>
</evidence>